<dbReference type="GO" id="GO:0002953">
    <property type="term" value="F:5'-deoxynucleotidase activity"/>
    <property type="evidence" value="ECO:0007669"/>
    <property type="project" value="InterPro"/>
</dbReference>
<dbReference type="GO" id="GO:0005737">
    <property type="term" value="C:cytoplasm"/>
    <property type="evidence" value="ECO:0007669"/>
    <property type="project" value="TreeGrafter"/>
</dbReference>
<feature type="domain" description="HD" evidence="3">
    <location>
        <begin position="15"/>
        <end position="171"/>
    </location>
</feature>
<keyword evidence="2 4" id="KW-0378">Hydrolase</keyword>
<dbReference type="InterPro" id="IPR006674">
    <property type="entry name" value="HD_domain"/>
</dbReference>
<name>A0A0C1VR42_9VIBR</name>
<sequence length="187" mass="21254">MIDKLPGILTFLREAEQLKSTLRTAWTSSGRHESTAEHTWRLCLLAMLVAEHYPHLDMLKVLKLCIVHDLAEAVSGDISALEQHDGLDKSALELADLKQLIAPLDASMQQELLDLWLEYDSATTEEARLTKALDKLETILQHTQGDNPVDFNYAFNLEYGKKHTDFDDLTKALRAIIDEDTRRLAER</sequence>
<evidence type="ECO:0000256" key="1">
    <source>
        <dbReference type="ARBA" id="ARBA00022723"/>
    </source>
</evidence>
<dbReference type="Gene3D" id="1.10.3210.10">
    <property type="entry name" value="Hypothetical protein af1432"/>
    <property type="match status" value="1"/>
</dbReference>
<dbReference type="EMBL" id="JPRD01000023">
    <property type="protein sequence ID" value="KIF52358.1"/>
    <property type="molecule type" value="Genomic_DNA"/>
</dbReference>
<dbReference type="RefSeq" id="WP_020194716.1">
    <property type="nucleotide sequence ID" value="NZ_BAOH01000007.1"/>
</dbReference>
<dbReference type="InterPro" id="IPR039356">
    <property type="entry name" value="YfbR/HDDC2"/>
</dbReference>
<dbReference type="PATRIC" id="fig|1229493.5.peg.2050"/>
<reference evidence="4 5" key="1">
    <citation type="submission" date="2014-07" db="EMBL/GenBank/DDBJ databases">
        <title>Unique and conserved regions in Vibrio harveyi and related species in comparison with the shrimp pathogen Vibrio harveyi CAIM 1792.</title>
        <authorList>
            <person name="Espinoza-Valles I."/>
            <person name="Vora G."/>
            <person name="Leekitcharoenphon P."/>
            <person name="Ussery D."/>
            <person name="Hoj L."/>
            <person name="Gomez-Gil B."/>
        </authorList>
    </citation>
    <scope>NUCLEOTIDE SEQUENCE [LARGE SCALE GENOMIC DNA]</scope>
    <source>
        <strain evidence="5">CAIM 1854 / LMG 25443</strain>
    </source>
</reference>
<evidence type="ECO:0000313" key="5">
    <source>
        <dbReference type="Proteomes" id="UP000031586"/>
    </source>
</evidence>
<dbReference type="SUPFAM" id="SSF109604">
    <property type="entry name" value="HD-domain/PDEase-like"/>
    <property type="match status" value="1"/>
</dbReference>
<evidence type="ECO:0000256" key="2">
    <source>
        <dbReference type="ARBA" id="ARBA00022801"/>
    </source>
</evidence>
<proteinExistence type="predicted"/>
<gene>
    <name evidence="4" type="ORF">H735_14540</name>
</gene>
<evidence type="ECO:0000259" key="3">
    <source>
        <dbReference type="Pfam" id="PF13023"/>
    </source>
</evidence>
<dbReference type="GO" id="GO:0046872">
    <property type="term" value="F:metal ion binding"/>
    <property type="evidence" value="ECO:0007669"/>
    <property type="project" value="UniProtKB-KW"/>
</dbReference>
<dbReference type="Proteomes" id="UP000031586">
    <property type="component" value="Unassembled WGS sequence"/>
</dbReference>
<dbReference type="Pfam" id="PF13023">
    <property type="entry name" value="HD_3"/>
    <property type="match status" value="1"/>
</dbReference>
<protein>
    <submittedName>
        <fullName evidence="4">Phosphohydrolase</fullName>
    </submittedName>
</protein>
<organism evidence="4 5">
    <name type="scientific">Vibrio owensii CAIM 1854 = LMG 25443</name>
    <dbReference type="NCBI Taxonomy" id="1229493"/>
    <lineage>
        <taxon>Bacteria</taxon>
        <taxon>Pseudomonadati</taxon>
        <taxon>Pseudomonadota</taxon>
        <taxon>Gammaproteobacteria</taxon>
        <taxon>Vibrionales</taxon>
        <taxon>Vibrionaceae</taxon>
        <taxon>Vibrio</taxon>
    </lineage>
</organism>
<dbReference type="AlphaFoldDB" id="A0A0C1VR42"/>
<dbReference type="PANTHER" id="PTHR11845:SF13">
    <property type="entry name" value="5'-DEOXYNUCLEOTIDASE HDDC2"/>
    <property type="match status" value="1"/>
</dbReference>
<keyword evidence="1" id="KW-0479">Metal-binding</keyword>
<evidence type="ECO:0000313" key="4">
    <source>
        <dbReference type="EMBL" id="KIF52358.1"/>
    </source>
</evidence>
<accession>A0A0C1VR42</accession>
<dbReference type="PANTHER" id="PTHR11845">
    <property type="entry name" value="5'-DEOXYNUCLEOTIDASE HDDC2"/>
    <property type="match status" value="1"/>
</dbReference>
<comment type="caution">
    <text evidence="4">The sequence shown here is derived from an EMBL/GenBank/DDBJ whole genome shotgun (WGS) entry which is preliminary data.</text>
</comment>